<feature type="transmembrane region" description="Helical" evidence="7">
    <location>
        <begin position="523"/>
        <end position="543"/>
    </location>
</feature>
<gene>
    <name evidence="10" type="ORF">Naga_100342g5</name>
</gene>
<organism evidence="10 11">
    <name type="scientific">Nannochloropsis gaditana</name>
    <dbReference type="NCBI Taxonomy" id="72520"/>
    <lineage>
        <taxon>Eukaryota</taxon>
        <taxon>Sar</taxon>
        <taxon>Stramenopiles</taxon>
        <taxon>Ochrophyta</taxon>
        <taxon>Eustigmatophyceae</taxon>
        <taxon>Eustigmatales</taxon>
        <taxon>Monodopsidaceae</taxon>
        <taxon>Nannochloropsis</taxon>
    </lineage>
</organism>
<feature type="transmembrane region" description="Helical" evidence="7">
    <location>
        <begin position="675"/>
        <end position="693"/>
    </location>
</feature>
<dbReference type="EMBL" id="AZIL01002806">
    <property type="protein sequence ID" value="EWM20797.1"/>
    <property type="molecule type" value="Genomic_DNA"/>
</dbReference>
<evidence type="ECO:0000313" key="10">
    <source>
        <dbReference type="EMBL" id="EWM20797.1"/>
    </source>
</evidence>
<keyword evidence="3 7" id="KW-1133">Transmembrane helix</keyword>
<keyword evidence="11" id="KW-1185">Reference proteome</keyword>
<dbReference type="Proteomes" id="UP000019335">
    <property type="component" value="Unassembled WGS sequence"/>
</dbReference>
<keyword evidence="4 7" id="KW-0472">Membrane</keyword>
<evidence type="ECO:0000313" key="11">
    <source>
        <dbReference type="Proteomes" id="UP000019335"/>
    </source>
</evidence>
<feature type="transmembrane region" description="Helical" evidence="7">
    <location>
        <begin position="649"/>
        <end position="669"/>
    </location>
</feature>
<feature type="transmembrane region" description="Helical" evidence="7">
    <location>
        <begin position="738"/>
        <end position="758"/>
    </location>
</feature>
<feature type="compositionally biased region" description="Polar residues" evidence="6">
    <location>
        <begin position="85"/>
        <end position="108"/>
    </location>
</feature>
<name>W7T218_9STRA</name>
<feature type="domain" description="Threonine/Serine exporter ThrE" evidence="9">
    <location>
        <begin position="631"/>
        <end position="756"/>
    </location>
</feature>
<dbReference type="Pfam" id="PF12821">
    <property type="entry name" value="ThrE_2"/>
    <property type="match status" value="1"/>
</dbReference>
<evidence type="ECO:0000256" key="6">
    <source>
        <dbReference type="SAM" id="MobiDB-lite"/>
    </source>
</evidence>
<evidence type="ECO:0000256" key="7">
    <source>
        <dbReference type="SAM" id="Phobius"/>
    </source>
</evidence>
<feature type="transmembrane region" description="Helical" evidence="7">
    <location>
        <begin position="622"/>
        <end position="642"/>
    </location>
</feature>
<feature type="compositionally biased region" description="Polar residues" evidence="6">
    <location>
        <begin position="118"/>
        <end position="140"/>
    </location>
</feature>
<dbReference type="InterPro" id="IPR024528">
    <property type="entry name" value="ThrE_2"/>
</dbReference>
<comment type="similarity">
    <text evidence="5">Belongs to the ThrE exporter (TC 2.A.79) family.</text>
</comment>
<feature type="transmembrane region" description="Helical" evidence="7">
    <location>
        <begin position="488"/>
        <end position="511"/>
    </location>
</feature>
<dbReference type="GO" id="GO:0022857">
    <property type="term" value="F:transmembrane transporter activity"/>
    <property type="evidence" value="ECO:0007669"/>
    <property type="project" value="InterPro"/>
</dbReference>
<evidence type="ECO:0000256" key="1">
    <source>
        <dbReference type="ARBA" id="ARBA00004141"/>
    </source>
</evidence>
<keyword evidence="2 7" id="KW-0812">Transmembrane</keyword>
<dbReference type="AlphaFoldDB" id="W7T218"/>
<dbReference type="Pfam" id="PF06738">
    <property type="entry name" value="ThrE"/>
    <property type="match status" value="1"/>
</dbReference>
<accession>W7T218</accession>
<proteinExistence type="inferred from homology"/>
<dbReference type="PANTHER" id="PTHR31082">
    <property type="entry name" value="PHEROMONE-REGULATED MEMBRANE PROTEIN 10"/>
    <property type="match status" value="1"/>
</dbReference>
<protein>
    <submittedName>
        <fullName evidence="10">Membrane protein</fullName>
    </submittedName>
</protein>
<evidence type="ECO:0000256" key="5">
    <source>
        <dbReference type="ARBA" id="ARBA00034125"/>
    </source>
</evidence>
<evidence type="ECO:0000256" key="2">
    <source>
        <dbReference type="ARBA" id="ARBA00022692"/>
    </source>
</evidence>
<dbReference type="InterPro" id="IPR051361">
    <property type="entry name" value="ThrE/Ser_Exporter"/>
</dbReference>
<dbReference type="OrthoDB" id="187639at2759"/>
<feature type="region of interest" description="Disordered" evidence="6">
    <location>
        <begin position="1"/>
        <end position="238"/>
    </location>
</feature>
<feature type="domain" description="Threonine/serine exporter-like N-terminal" evidence="8">
    <location>
        <begin position="363"/>
        <end position="598"/>
    </location>
</feature>
<feature type="compositionally biased region" description="Polar residues" evidence="6">
    <location>
        <begin position="154"/>
        <end position="164"/>
    </location>
</feature>
<feature type="compositionally biased region" description="Polar residues" evidence="6">
    <location>
        <begin position="54"/>
        <end position="70"/>
    </location>
</feature>
<comment type="caution">
    <text evidence="10">The sequence shown here is derived from an EMBL/GenBank/DDBJ whole genome shotgun (WGS) entry which is preliminary data.</text>
</comment>
<dbReference type="InterPro" id="IPR010619">
    <property type="entry name" value="ThrE-like_N"/>
</dbReference>
<dbReference type="PANTHER" id="PTHR31082:SF4">
    <property type="entry name" value="PHEROMONE-REGULATED MEMBRANE PROTEIN 10"/>
    <property type="match status" value="1"/>
</dbReference>
<evidence type="ECO:0000256" key="4">
    <source>
        <dbReference type="ARBA" id="ARBA00023136"/>
    </source>
</evidence>
<evidence type="ECO:0000259" key="8">
    <source>
        <dbReference type="Pfam" id="PF06738"/>
    </source>
</evidence>
<reference evidence="10 11" key="1">
    <citation type="journal article" date="2014" name="Mol. Plant">
        <title>Chromosome Scale Genome Assembly and Transcriptome Profiling of Nannochloropsis gaditana in Nitrogen Depletion.</title>
        <authorList>
            <person name="Corteggiani Carpinelli E."/>
            <person name="Telatin A."/>
            <person name="Vitulo N."/>
            <person name="Forcato C."/>
            <person name="D'Angelo M."/>
            <person name="Schiavon R."/>
            <person name="Vezzi A."/>
            <person name="Giacometti G.M."/>
            <person name="Morosinotto T."/>
            <person name="Valle G."/>
        </authorList>
    </citation>
    <scope>NUCLEOTIDE SEQUENCE [LARGE SCALE GENOMIC DNA]</scope>
    <source>
        <strain evidence="10 11">B-31</strain>
    </source>
</reference>
<evidence type="ECO:0000259" key="9">
    <source>
        <dbReference type="Pfam" id="PF12821"/>
    </source>
</evidence>
<comment type="subcellular location">
    <subcellularLocation>
        <location evidence="1">Membrane</location>
        <topology evidence="1">Multi-pass membrane protein</topology>
    </subcellularLocation>
</comment>
<dbReference type="GO" id="GO:0016020">
    <property type="term" value="C:membrane"/>
    <property type="evidence" value="ECO:0007669"/>
    <property type="project" value="UniProtKB-SubCell"/>
</dbReference>
<feature type="transmembrane region" description="Helical" evidence="7">
    <location>
        <begin position="700"/>
        <end position="718"/>
    </location>
</feature>
<sequence>MSERSLSGKPPHQEQWYDQPRGQDHRQLGDDHFSMQTPGTGAERDENQRHLPHSSPQDPNLQSLSETPVLQASGLPSDPVHTRRGSTFTSSVLPTGDTNTGATDSIDTTRTHPVHRFSFQSQHKAKSSSALAPTVSTSGTFKPGQSPPPMHRQASLSQGSSLYASNLRPITSLPDRGESIRNFGLPRPAHRDEGRKNRNRTPGLLPVLSMAVMGLSSDTHGSPRAGEEGGAEEQPEAVGSLTRMVTQKFSKGTEDGDKSDFARFWSALAGFSKKMCACCGWGAKKVFTEGIKQFGERPYWEEEKEWAESPEEGETPDDDMDVEDVRAQYVLGTLSSTHLEGLEGVDRPGGKVGNEAAVIRKEDFLMKLAVSLLSYGCPIPRIEYSMQVLLQTMGMEGSFIILPNIMFISFGSPSASNTETHILPVGGGLDVYKLRRVNHLVNLILEQRIPSLPFAIKKLDSMIAEPPLYSWQVKLACYTIASGCVAPLFFSGSLIDGLLAGFVGIFAGGLWVMADVSYIVGKLGVFASAWLASFLATILAAHIPNTCSLAIHFGPIVYLLPGWSITSSIIELSTQSMISGTVRMMTALMNALLIGFGLDLGHRMTFWESNVSWTSTENCNPVSMWTQIPLFIATVTCFNILMKAAPVQWLSMLIVAAIGYVTINLAPTVGEMTPGSSTVLTAFVCGVAGNLYAYATNSPALVPILAGVFLIVPGGMSVRGVEKWLNDDLNGGLDFGSGMMLVAVSISIGLFASSVIMYRPKLKISNAVFF</sequence>
<evidence type="ECO:0000256" key="3">
    <source>
        <dbReference type="ARBA" id="ARBA00022989"/>
    </source>
</evidence>
<feature type="transmembrane region" description="Helical" evidence="7">
    <location>
        <begin position="549"/>
        <end position="570"/>
    </location>
</feature>
<feature type="transmembrane region" description="Helical" evidence="7">
    <location>
        <begin position="582"/>
        <end position="602"/>
    </location>
</feature>
<feature type="compositionally biased region" description="Basic and acidic residues" evidence="6">
    <location>
        <begin position="21"/>
        <end position="33"/>
    </location>
</feature>